<dbReference type="EMBL" id="JAGKQM010000008">
    <property type="protein sequence ID" value="KAH0914570.1"/>
    <property type="molecule type" value="Genomic_DNA"/>
</dbReference>
<proteinExistence type="predicted"/>
<organism evidence="2 3">
    <name type="scientific">Brassica napus</name>
    <name type="common">Rape</name>
    <dbReference type="NCBI Taxonomy" id="3708"/>
    <lineage>
        <taxon>Eukaryota</taxon>
        <taxon>Viridiplantae</taxon>
        <taxon>Streptophyta</taxon>
        <taxon>Embryophyta</taxon>
        <taxon>Tracheophyta</taxon>
        <taxon>Spermatophyta</taxon>
        <taxon>Magnoliopsida</taxon>
        <taxon>eudicotyledons</taxon>
        <taxon>Gunneridae</taxon>
        <taxon>Pentapetalae</taxon>
        <taxon>rosids</taxon>
        <taxon>malvids</taxon>
        <taxon>Brassicales</taxon>
        <taxon>Brassicaceae</taxon>
        <taxon>Brassiceae</taxon>
        <taxon>Brassica</taxon>
    </lineage>
</organism>
<protein>
    <submittedName>
        <fullName evidence="2">Uncharacterized protein</fullName>
    </submittedName>
</protein>
<dbReference type="Pfam" id="PF21737">
    <property type="entry name" value="DUF6865"/>
    <property type="match status" value="1"/>
</dbReference>
<evidence type="ECO:0000256" key="1">
    <source>
        <dbReference type="SAM" id="MobiDB-lite"/>
    </source>
</evidence>
<evidence type="ECO:0000313" key="3">
    <source>
        <dbReference type="Proteomes" id="UP000824890"/>
    </source>
</evidence>
<dbReference type="PANTHER" id="PTHR35282:SF2">
    <property type="entry name" value="F5D14.24 PROTEIN"/>
    <property type="match status" value="1"/>
</dbReference>
<evidence type="ECO:0000313" key="2">
    <source>
        <dbReference type="EMBL" id="KAH0914570.1"/>
    </source>
</evidence>
<keyword evidence="3" id="KW-1185">Reference proteome</keyword>
<dbReference type="PANTHER" id="PTHR35282">
    <property type="entry name" value="F5D14.24 PROTEIN"/>
    <property type="match status" value="1"/>
</dbReference>
<dbReference type="InterPro" id="IPR049198">
    <property type="entry name" value="DUF6865"/>
</dbReference>
<comment type="caution">
    <text evidence="2">The sequence shown here is derived from an EMBL/GenBank/DDBJ whole genome shotgun (WGS) entry which is preliminary data.</text>
</comment>
<reference evidence="2 3" key="1">
    <citation type="submission" date="2021-05" db="EMBL/GenBank/DDBJ databases">
        <title>Genome Assembly of Synthetic Allotetraploid Brassica napus Reveals Homoeologous Exchanges between Subgenomes.</title>
        <authorList>
            <person name="Davis J.T."/>
        </authorList>
    </citation>
    <scope>NUCLEOTIDE SEQUENCE [LARGE SCALE GENOMIC DNA]</scope>
    <source>
        <strain evidence="3">cv. Da-Ae</strain>
        <tissue evidence="2">Seedling</tissue>
    </source>
</reference>
<name>A0ABQ8CBV8_BRANA</name>
<accession>A0ABQ8CBV8</accession>
<gene>
    <name evidence="2" type="ORF">HID58_029016</name>
</gene>
<dbReference type="Proteomes" id="UP000824890">
    <property type="component" value="Unassembled WGS sequence"/>
</dbReference>
<sequence length="131" mass="14349">METNNSATTAAINRATFKRTTISDIMSQSLVADAGNHETNRAFIKSCKGIVWLMEQHISQDQARESLIAIISYTSSLEQEPLTTSDVKPVITIRNSEDAEELRSELISISDHDSPDEPISSTPPANSICRG</sequence>
<feature type="region of interest" description="Disordered" evidence="1">
    <location>
        <begin position="108"/>
        <end position="131"/>
    </location>
</feature>